<evidence type="ECO:0000313" key="2">
    <source>
        <dbReference type="Proteomes" id="UP001430953"/>
    </source>
</evidence>
<keyword evidence="2" id="KW-1185">Reference proteome</keyword>
<dbReference type="Proteomes" id="UP001430953">
    <property type="component" value="Unassembled WGS sequence"/>
</dbReference>
<dbReference type="EMBL" id="JADYXP020000028">
    <property type="protein sequence ID" value="KAL0099179.1"/>
    <property type="molecule type" value="Genomic_DNA"/>
</dbReference>
<sequence>MSRGWPLTELCLFISLFYNSTYYKRIYIYIKYYNKYRLKTINIKVIAISRLYLYLQMRCLRVLQTALDILRPLDFIALQLFLHCFDQWILSCSARSSEIIHVD</sequence>
<protein>
    <submittedName>
        <fullName evidence="1">Uncharacterized protein</fullName>
    </submittedName>
</protein>
<name>A0AAW2EA66_9HYME</name>
<comment type="caution">
    <text evidence="1">The sequence shown here is derived from an EMBL/GenBank/DDBJ whole genome shotgun (WGS) entry which is preliminary data.</text>
</comment>
<organism evidence="1 2">
    <name type="scientific">Cardiocondyla obscurior</name>
    <dbReference type="NCBI Taxonomy" id="286306"/>
    <lineage>
        <taxon>Eukaryota</taxon>
        <taxon>Metazoa</taxon>
        <taxon>Ecdysozoa</taxon>
        <taxon>Arthropoda</taxon>
        <taxon>Hexapoda</taxon>
        <taxon>Insecta</taxon>
        <taxon>Pterygota</taxon>
        <taxon>Neoptera</taxon>
        <taxon>Endopterygota</taxon>
        <taxon>Hymenoptera</taxon>
        <taxon>Apocrita</taxon>
        <taxon>Aculeata</taxon>
        <taxon>Formicoidea</taxon>
        <taxon>Formicidae</taxon>
        <taxon>Myrmicinae</taxon>
        <taxon>Cardiocondyla</taxon>
    </lineage>
</organism>
<proteinExistence type="predicted"/>
<evidence type="ECO:0000313" key="1">
    <source>
        <dbReference type="EMBL" id="KAL0099179.1"/>
    </source>
</evidence>
<dbReference type="AlphaFoldDB" id="A0AAW2EA66"/>
<accession>A0AAW2EA66</accession>
<gene>
    <name evidence="1" type="ORF">PUN28_020036</name>
</gene>
<reference evidence="1 2" key="1">
    <citation type="submission" date="2023-03" db="EMBL/GenBank/DDBJ databases">
        <title>High recombination rates correlate with genetic variation in Cardiocondyla obscurior ants.</title>
        <authorList>
            <person name="Errbii M."/>
        </authorList>
    </citation>
    <scope>NUCLEOTIDE SEQUENCE [LARGE SCALE GENOMIC DNA]</scope>
    <source>
        <strain evidence="1">Alpha-2009</strain>
        <tissue evidence="1">Whole body</tissue>
    </source>
</reference>